<keyword evidence="14" id="KW-1185">Reference proteome</keyword>
<evidence type="ECO:0000256" key="7">
    <source>
        <dbReference type="ARBA" id="ARBA00023187"/>
    </source>
</evidence>
<dbReference type="GO" id="GO:0008380">
    <property type="term" value="P:RNA splicing"/>
    <property type="evidence" value="ECO:0007669"/>
    <property type="project" value="UniProtKB-KW"/>
</dbReference>
<dbReference type="CDD" id="cd12247">
    <property type="entry name" value="RRM2_U1A_like"/>
    <property type="match status" value="1"/>
</dbReference>
<sequence length="254" mass="27931">MDTVMTGAEAPIAPNHTVYVSNLEESIKIPDLVTGLEEIFSDYGNVVEIVAKRSIRRKGQAFVVYDSVNSATTAIEEIDGFPFNGKEMKLAYAKTRSDATVKREEDPEAFEKHKRARLAAKEHKQAQEAAATVTSKKRPADEEPETAKPTLTKKLKGAGLKPTGAPGQVPDEYLPPNKILIVRDIAEGFDNQLALTNIFDKFKGFREVRTVPTRSDIAFVEYESDAAAIEAKSQTNGMALGDTEKALRVTFQRA</sequence>
<comment type="subcellular location">
    <subcellularLocation>
        <location evidence="1">Nucleus</location>
    </subcellularLocation>
</comment>
<evidence type="ECO:0000256" key="4">
    <source>
        <dbReference type="ARBA" id="ARBA00022728"/>
    </source>
</evidence>
<dbReference type="Gene3D" id="3.30.70.330">
    <property type="match status" value="2"/>
</dbReference>
<dbReference type="CDD" id="cd12246">
    <property type="entry name" value="RRM1_U1A_like"/>
    <property type="match status" value="1"/>
</dbReference>
<dbReference type="InterPro" id="IPR000504">
    <property type="entry name" value="RRM_dom"/>
</dbReference>
<dbReference type="SMART" id="SM00360">
    <property type="entry name" value="RRM"/>
    <property type="match status" value="2"/>
</dbReference>
<keyword evidence="8" id="KW-0539">Nucleus</keyword>
<keyword evidence="6 10" id="KW-0694">RNA-binding</keyword>
<accession>A0A6G1HC53</accession>
<dbReference type="GO" id="GO:0003723">
    <property type="term" value="F:RNA binding"/>
    <property type="evidence" value="ECO:0007669"/>
    <property type="project" value="UniProtKB-UniRule"/>
</dbReference>
<dbReference type="InterPro" id="IPR035979">
    <property type="entry name" value="RBD_domain_sf"/>
</dbReference>
<evidence type="ECO:0000256" key="6">
    <source>
        <dbReference type="ARBA" id="ARBA00022884"/>
    </source>
</evidence>
<dbReference type="PROSITE" id="PS50102">
    <property type="entry name" value="RRM"/>
    <property type="match status" value="2"/>
</dbReference>
<keyword evidence="4" id="KW-0747">Spliceosome</keyword>
<feature type="region of interest" description="Disordered" evidence="11">
    <location>
        <begin position="121"/>
        <end position="171"/>
    </location>
</feature>
<evidence type="ECO:0000313" key="14">
    <source>
        <dbReference type="Proteomes" id="UP000800041"/>
    </source>
</evidence>
<evidence type="ECO:0000256" key="2">
    <source>
        <dbReference type="ARBA" id="ARBA00007243"/>
    </source>
</evidence>
<keyword evidence="9" id="KW-0687">Ribonucleoprotein</keyword>
<feature type="domain" description="RRM" evidence="12">
    <location>
        <begin position="16"/>
        <end position="95"/>
    </location>
</feature>
<dbReference type="GO" id="GO:0006397">
    <property type="term" value="P:mRNA processing"/>
    <property type="evidence" value="ECO:0007669"/>
    <property type="project" value="UniProtKB-KW"/>
</dbReference>
<evidence type="ECO:0000313" key="13">
    <source>
        <dbReference type="EMBL" id="KAF1990813.1"/>
    </source>
</evidence>
<dbReference type="FunFam" id="3.30.70.330:FF:000029">
    <property type="entry name" value="U2 small nuclear ribonucleoprotein B"/>
    <property type="match status" value="1"/>
</dbReference>
<dbReference type="GO" id="GO:0005681">
    <property type="term" value="C:spliceosomal complex"/>
    <property type="evidence" value="ECO:0007669"/>
    <property type="project" value="UniProtKB-KW"/>
</dbReference>
<dbReference type="FunFam" id="3.30.70.330:FF:000039">
    <property type="entry name" value="U1 small nuclear ribonucleoprotein A"/>
    <property type="match status" value="1"/>
</dbReference>
<dbReference type="AlphaFoldDB" id="A0A6G1HC53"/>
<dbReference type="OrthoDB" id="266020at2759"/>
<evidence type="ECO:0000256" key="5">
    <source>
        <dbReference type="ARBA" id="ARBA00022737"/>
    </source>
</evidence>
<organism evidence="13 14">
    <name type="scientific">Aulographum hederae CBS 113979</name>
    <dbReference type="NCBI Taxonomy" id="1176131"/>
    <lineage>
        <taxon>Eukaryota</taxon>
        <taxon>Fungi</taxon>
        <taxon>Dikarya</taxon>
        <taxon>Ascomycota</taxon>
        <taxon>Pezizomycotina</taxon>
        <taxon>Dothideomycetes</taxon>
        <taxon>Pleosporomycetidae</taxon>
        <taxon>Aulographales</taxon>
        <taxon>Aulographaceae</taxon>
    </lineage>
</organism>
<evidence type="ECO:0000259" key="12">
    <source>
        <dbReference type="PROSITE" id="PS50102"/>
    </source>
</evidence>
<evidence type="ECO:0000256" key="10">
    <source>
        <dbReference type="PROSITE-ProRule" id="PRU00176"/>
    </source>
</evidence>
<comment type="similarity">
    <text evidence="2">Belongs to the RRM U1 A/B'' family.</text>
</comment>
<reference evidence="13" key="1">
    <citation type="journal article" date="2020" name="Stud. Mycol.">
        <title>101 Dothideomycetes genomes: a test case for predicting lifestyles and emergence of pathogens.</title>
        <authorList>
            <person name="Haridas S."/>
            <person name="Albert R."/>
            <person name="Binder M."/>
            <person name="Bloem J."/>
            <person name="Labutti K."/>
            <person name="Salamov A."/>
            <person name="Andreopoulos B."/>
            <person name="Baker S."/>
            <person name="Barry K."/>
            <person name="Bills G."/>
            <person name="Bluhm B."/>
            <person name="Cannon C."/>
            <person name="Castanera R."/>
            <person name="Culley D."/>
            <person name="Daum C."/>
            <person name="Ezra D."/>
            <person name="Gonzalez J."/>
            <person name="Henrissat B."/>
            <person name="Kuo A."/>
            <person name="Liang C."/>
            <person name="Lipzen A."/>
            <person name="Lutzoni F."/>
            <person name="Magnuson J."/>
            <person name="Mondo S."/>
            <person name="Nolan M."/>
            <person name="Ohm R."/>
            <person name="Pangilinan J."/>
            <person name="Park H.-J."/>
            <person name="Ramirez L."/>
            <person name="Alfaro M."/>
            <person name="Sun H."/>
            <person name="Tritt A."/>
            <person name="Yoshinaga Y."/>
            <person name="Zwiers L.-H."/>
            <person name="Turgeon B."/>
            <person name="Goodwin S."/>
            <person name="Spatafora J."/>
            <person name="Crous P."/>
            <person name="Grigoriev I."/>
        </authorList>
    </citation>
    <scope>NUCLEOTIDE SEQUENCE</scope>
    <source>
        <strain evidence="13">CBS 113979</strain>
    </source>
</reference>
<dbReference type="Pfam" id="PF00076">
    <property type="entry name" value="RRM_1"/>
    <property type="match status" value="2"/>
</dbReference>
<keyword evidence="7" id="KW-0508">mRNA splicing</keyword>
<evidence type="ECO:0000256" key="9">
    <source>
        <dbReference type="ARBA" id="ARBA00023274"/>
    </source>
</evidence>
<feature type="domain" description="RRM" evidence="12">
    <location>
        <begin position="178"/>
        <end position="254"/>
    </location>
</feature>
<name>A0A6G1HC53_9PEZI</name>
<dbReference type="EMBL" id="ML977141">
    <property type="protein sequence ID" value="KAF1990813.1"/>
    <property type="molecule type" value="Genomic_DNA"/>
</dbReference>
<dbReference type="Proteomes" id="UP000800041">
    <property type="component" value="Unassembled WGS sequence"/>
</dbReference>
<dbReference type="GO" id="GO:0030532">
    <property type="term" value="C:small nuclear ribonucleoprotein complex"/>
    <property type="evidence" value="ECO:0007669"/>
    <property type="project" value="UniProtKB-ARBA"/>
</dbReference>
<evidence type="ECO:0000256" key="8">
    <source>
        <dbReference type="ARBA" id="ARBA00023242"/>
    </source>
</evidence>
<keyword evidence="3" id="KW-0507">mRNA processing</keyword>
<evidence type="ECO:0000256" key="11">
    <source>
        <dbReference type="SAM" id="MobiDB-lite"/>
    </source>
</evidence>
<dbReference type="SUPFAM" id="SSF54928">
    <property type="entry name" value="RNA-binding domain, RBD"/>
    <property type="match status" value="1"/>
</dbReference>
<gene>
    <name evidence="13" type="ORF">K402DRAFT_347882</name>
</gene>
<proteinExistence type="inferred from homology"/>
<evidence type="ECO:0000256" key="3">
    <source>
        <dbReference type="ARBA" id="ARBA00022664"/>
    </source>
</evidence>
<keyword evidence="5" id="KW-0677">Repeat</keyword>
<evidence type="ECO:0000256" key="1">
    <source>
        <dbReference type="ARBA" id="ARBA00004123"/>
    </source>
</evidence>
<protein>
    <submittedName>
        <fullName evidence="13">U1 small nuclear ribonucleo protein</fullName>
    </submittedName>
</protein>
<dbReference type="InterPro" id="IPR012677">
    <property type="entry name" value="Nucleotide-bd_a/b_plait_sf"/>
</dbReference>
<dbReference type="PANTHER" id="PTHR10501">
    <property type="entry name" value="U1 SMALL NUCLEAR RIBONUCLEOPROTEIN A/U2 SMALL NUCLEAR RIBONUCLEOPROTEIN B"/>
    <property type="match status" value="1"/>
</dbReference>